<keyword evidence="1" id="KW-0812">Transmembrane</keyword>
<feature type="transmembrane region" description="Helical" evidence="1">
    <location>
        <begin position="165"/>
        <end position="185"/>
    </location>
</feature>
<protein>
    <recommendedName>
        <fullName evidence="4">UbiA prenyltransferase</fullName>
    </recommendedName>
</protein>
<evidence type="ECO:0000256" key="1">
    <source>
        <dbReference type="SAM" id="Phobius"/>
    </source>
</evidence>
<accession>A0A0C5BYT6</accession>
<proteinExistence type="predicted"/>
<dbReference type="EMBL" id="CP010868">
    <property type="protein sequence ID" value="AJM92135.1"/>
    <property type="molecule type" value="Genomic_DNA"/>
</dbReference>
<dbReference type="KEGG" id="nid:NPIRD3C_0923"/>
<dbReference type="OrthoDB" id="11689at2157"/>
<dbReference type="AlphaFoldDB" id="A0A0C5BYT6"/>
<keyword evidence="1" id="KW-0472">Membrane</keyword>
<dbReference type="Proteomes" id="UP000032027">
    <property type="component" value="Chromosome"/>
</dbReference>
<dbReference type="STRING" id="1582439.NPIRD3C_0923"/>
<evidence type="ECO:0008006" key="4">
    <source>
        <dbReference type="Google" id="ProtNLM"/>
    </source>
</evidence>
<feature type="transmembrane region" description="Helical" evidence="1">
    <location>
        <begin position="206"/>
        <end position="226"/>
    </location>
</feature>
<evidence type="ECO:0000313" key="3">
    <source>
        <dbReference type="Proteomes" id="UP000032027"/>
    </source>
</evidence>
<dbReference type="RefSeq" id="WP_148703040.1">
    <property type="nucleotide sequence ID" value="NZ_CP010868.1"/>
</dbReference>
<feature type="transmembrane region" description="Helical" evidence="1">
    <location>
        <begin position="21"/>
        <end position="40"/>
    </location>
</feature>
<gene>
    <name evidence="2" type="ORF">NPIRD3C_0923</name>
</gene>
<evidence type="ECO:0000313" key="2">
    <source>
        <dbReference type="EMBL" id="AJM92135.1"/>
    </source>
</evidence>
<sequence>MQNDRMSEWFVPKFGSRNFRLSVGILFLPYTGMVISFAIWGSLSVDFTLDRLGSVALLYFLAIGVAAHCLDAQGSKKKPWGQLSKTKLWAAAIISLSVSFSIGLYFAFLDSWLLFPIGIIEGFFLFVYNLELFGGKFHNNVSFVISWGILPVFAGAAIHSNSVSFETVILSAIAGFVSYILITTSRKYKALKQKGTQHKIVHSKETILKITSLSVMAGTIFFFVLIHL</sequence>
<feature type="transmembrane region" description="Helical" evidence="1">
    <location>
        <begin position="90"/>
        <end position="108"/>
    </location>
</feature>
<reference evidence="3" key="1">
    <citation type="submission" date="2015-02" db="EMBL/GenBank/DDBJ databases">
        <title>Characterization of two novel Thaumarchaeota isolated from the Northern Adriatic Sea.</title>
        <authorList>
            <person name="Bayer B."/>
            <person name="Vojvoda J."/>
            <person name="Offre P."/>
            <person name="Srivastava A."/>
            <person name="Elisabeth N."/>
            <person name="Garcia J.A.L."/>
            <person name="Schleper C."/>
            <person name="Herndl G.J."/>
        </authorList>
    </citation>
    <scope>NUCLEOTIDE SEQUENCE [LARGE SCALE GENOMIC DNA]</scope>
    <source>
        <strain evidence="3">D3C</strain>
    </source>
</reference>
<feature type="transmembrane region" description="Helical" evidence="1">
    <location>
        <begin position="114"/>
        <end position="134"/>
    </location>
</feature>
<feature type="transmembrane region" description="Helical" evidence="1">
    <location>
        <begin position="141"/>
        <end position="159"/>
    </location>
</feature>
<keyword evidence="3" id="KW-1185">Reference proteome</keyword>
<dbReference type="PATRIC" id="fig|1582439.9.peg.954"/>
<reference evidence="2 3" key="3">
    <citation type="journal article" date="2019" name="Int. J. Syst. Evol. Microbiol.">
        <title>Nitrosopumilus adriaticus sp. nov. and Nitrosopumilus piranensis sp. nov., two ammonia-oxidizing archaea from the Adriatic Sea and members of the class Nitrososphaeria.</title>
        <authorList>
            <person name="Bayer B."/>
            <person name="Vojvoda J."/>
            <person name="Reinthaler T."/>
            <person name="Reyes C."/>
            <person name="Pinto M."/>
            <person name="Herndl G.J."/>
        </authorList>
    </citation>
    <scope>NUCLEOTIDE SEQUENCE [LARGE SCALE GENOMIC DNA]</scope>
    <source>
        <strain evidence="2 3">D3C</strain>
    </source>
</reference>
<name>A0A0C5BYT6_9ARCH</name>
<dbReference type="GeneID" id="41600092"/>
<organism evidence="2 3">
    <name type="scientific">Nitrosopumilus piranensis</name>
    <dbReference type="NCBI Taxonomy" id="1582439"/>
    <lineage>
        <taxon>Archaea</taxon>
        <taxon>Nitrososphaerota</taxon>
        <taxon>Nitrososphaeria</taxon>
        <taxon>Nitrosopumilales</taxon>
        <taxon>Nitrosopumilaceae</taxon>
        <taxon>Nitrosopumilus</taxon>
    </lineage>
</organism>
<dbReference type="HOGENOM" id="CLU_1105239_0_0_2"/>
<keyword evidence="1" id="KW-1133">Transmembrane helix</keyword>
<feature type="transmembrane region" description="Helical" evidence="1">
    <location>
        <begin position="52"/>
        <end position="70"/>
    </location>
</feature>
<reference evidence="2 3" key="2">
    <citation type="journal article" date="2016" name="ISME J.">
        <title>Physiological and genomic characterization of two novel marine thaumarchaeal strains indicates niche differentiation.</title>
        <authorList>
            <person name="Bayer B."/>
            <person name="Vojvoda J."/>
            <person name="Offre P."/>
            <person name="Alves R.J."/>
            <person name="Elisabeth N.H."/>
            <person name="Garcia J.A."/>
            <person name="Volland J.M."/>
            <person name="Srivastava A."/>
            <person name="Schleper C."/>
            <person name="Herndl G.J."/>
        </authorList>
    </citation>
    <scope>NUCLEOTIDE SEQUENCE [LARGE SCALE GENOMIC DNA]</scope>
    <source>
        <strain evidence="2 3">D3C</strain>
    </source>
</reference>